<dbReference type="PANTHER" id="PTHR42695:SF5">
    <property type="entry name" value="GLUTAMINE AMIDOTRANSFERASE YLR126C-RELATED"/>
    <property type="match status" value="1"/>
</dbReference>
<dbReference type="GO" id="GO:0005829">
    <property type="term" value="C:cytosol"/>
    <property type="evidence" value="ECO:0007669"/>
    <property type="project" value="TreeGrafter"/>
</dbReference>
<dbReference type="InterPro" id="IPR044992">
    <property type="entry name" value="ChyE-like"/>
</dbReference>
<dbReference type="Gene3D" id="3.40.50.880">
    <property type="match status" value="1"/>
</dbReference>
<feature type="domain" description="Glutamine amidotransferase" evidence="1">
    <location>
        <begin position="12"/>
        <end position="150"/>
    </location>
</feature>
<dbReference type="PROSITE" id="PS51273">
    <property type="entry name" value="GATASE_TYPE_1"/>
    <property type="match status" value="1"/>
</dbReference>
<dbReference type="PANTHER" id="PTHR42695">
    <property type="entry name" value="GLUTAMINE AMIDOTRANSFERASE YLR126C-RELATED"/>
    <property type="match status" value="1"/>
</dbReference>
<dbReference type="InterPro" id="IPR017926">
    <property type="entry name" value="GATASE"/>
</dbReference>
<dbReference type="EMBL" id="GU567969">
    <property type="protein sequence ID" value="ADI21925.1"/>
    <property type="molecule type" value="Genomic_DNA"/>
</dbReference>
<dbReference type="Pfam" id="PF00117">
    <property type="entry name" value="GATase"/>
    <property type="match status" value="1"/>
</dbReference>
<dbReference type="GO" id="GO:0016740">
    <property type="term" value="F:transferase activity"/>
    <property type="evidence" value="ECO:0007669"/>
    <property type="project" value="UniProtKB-KW"/>
</dbReference>
<dbReference type="CDD" id="cd01741">
    <property type="entry name" value="GATase1_1"/>
    <property type="match status" value="1"/>
</dbReference>
<reference evidence="2" key="1">
    <citation type="submission" date="2010-01" db="EMBL/GenBank/DDBJ databases">
        <title>Genome fragments of uncultured bacteria from the North Pacific subtropical Gyre.</title>
        <authorList>
            <person name="Pham V.D."/>
            <person name="Delong E.F."/>
        </authorList>
    </citation>
    <scope>NUCLEOTIDE SEQUENCE</scope>
</reference>
<name>E7C3A1_9GAMM</name>
<proteinExistence type="predicted"/>
<protein>
    <submittedName>
        <fullName evidence="2">GMP synthase-glutamine amidotransferase domain</fullName>
    </submittedName>
</protein>
<evidence type="ECO:0000313" key="2">
    <source>
        <dbReference type="EMBL" id="ADI21925.1"/>
    </source>
</evidence>
<dbReference type="AlphaFoldDB" id="E7C3A1"/>
<accession>E7C3A1</accession>
<evidence type="ECO:0000259" key="1">
    <source>
        <dbReference type="Pfam" id="PF00117"/>
    </source>
</evidence>
<keyword evidence="2" id="KW-0315">Glutamine amidotransferase</keyword>
<keyword evidence="2" id="KW-0808">Transferase</keyword>
<dbReference type="InterPro" id="IPR029062">
    <property type="entry name" value="Class_I_gatase-like"/>
</dbReference>
<sequence length="207" mass="22603">MELDAGEPIPDLSEYDALWVMGGPMDVWDTDTCPWLLPEKAAIRTWVHDLKKPYLGLCLGHQLLADALGGKCDVQATPEIGILDVHLTEAALADPLMQGLPTQMKCLQWHSVAVTQPPSGAALLASSPECTWQAMRVGEHAWGIQFHVELEDSTISEWNEVPAYAAALDAVKGPGALKVMETDALEHMPQFKNNARLLFDNFFGAVS</sequence>
<dbReference type="SUPFAM" id="SSF52317">
    <property type="entry name" value="Class I glutamine amidotransferase-like"/>
    <property type="match status" value="1"/>
</dbReference>
<organism evidence="2">
    <name type="scientific">uncultured gamma proteobacterium HF0130_26L16</name>
    <dbReference type="NCBI Taxonomy" id="723569"/>
    <lineage>
        <taxon>Bacteria</taxon>
        <taxon>Pseudomonadati</taxon>
        <taxon>Pseudomonadota</taxon>
        <taxon>Gammaproteobacteria</taxon>
        <taxon>environmental samples</taxon>
    </lineage>
</organism>